<organism evidence="1 2">
    <name type="scientific">Lecanicillium saksenae</name>
    <dbReference type="NCBI Taxonomy" id="468837"/>
    <lineage>
        <taxon>Eukaryota</taxon>
        <taxon>Fungi</taxon>
        <taxon>Dikarya</taxon>
        <taxon>Ascomycota</taxon>
        <taxon>Pezizomycotina</taxon>
        <taxon>Sordariomycetes</taxon>
        <taxon>Hypocreomycetidae</taxon>
        <taxon>Hypocreales</taxon>
        <taxon>Cordycipitaceae</taxon>
        <taxon>Lecanicillium</taxon>
    </lineage>
</organism>
<reference evidence="1" key="1">
    <citation type="submission" date="2022-07" db="EMBL/GenBank/DDBJ databases">
        <title>Genome Sequence of Lecanicillium saksenae.</title>
        <authorList>
            <person name="Buettner E."/>
        </authorList>
    </citation>
    <scope>NUCLEOTIDE SEQUENCE</scope>
    <source>
        <strain evidence="1">VT-O1</strain>
    </source>
</reference>
<sequence length="284" mass="30832">MTSTTATASQAIQPLTTAYIAPSGCSNQFDSVYIETGGHSPIGDFLLQVSLSVPARHPPCQPAGWNTSQSTLSFCPAVCPSGWTAYGLKAMRLYPSTDPATLQSSALCCSSDTQMTGYKGDICVSDVPVTGEDGGLTTSTSGLPSFGVKAHYPWSIFWQSQDVSTLSPSPPTLKDCLNTQIATWVPGTPVQAKNVESCVPWNDGTDRWHFTDRPELMFAVIGVPIMLLGLVALCYWYWRVRPVQKRKRRERKKRQMLPGSAQGQQQSHDSGSQQLPPKPTTPCD</sequence>
<gene>
    <name evidence="1" type="ORF">NLG97_g3453</name>
</gene>
<evidence type="ECO:0000313" key="2">
    <source>
        <dbReference type="Proteomes" id="UP001148737"/>
    </source>
</evidence>
<dbReference type="Proteomes" id="UP001148737">
    <property type="component" value="Unassembled WGS sequence"/>
</dbReference>
<dbReference type="EMBL" id="JANAKD010000290">
    <property type="protein sequence ID" value="KAJ3495358.1"/>
    <property type="molecule type" value="Genomic_DNA"/>
</dbReference>
<accession>A0ACC1QZ98</accession>
<keyword evidence="2" id="KW-1185">Reference proteome</keyword>
<evidence type="ECO:0000313" key="1">
    <source>
        <dbReference type="EMBL" id="KAJ3495358.1"/>
    </source>
</evidence>
<name>A0ACC1QZ98_9HYPO</name>
<protein>
    <submittedName>
        <fullName evidence="1">Uncharacterized protein</fullName>
    </submittedName>
</protein>
<proteinExistence type="predicted"/>
<comment type="caution">
    <text evidence="1">The sequence shown here is derived from an EMBL/GenBank/DDBJ whole genome shotgun (WGS) entry which is preliminary data.</text>
</comment>